<protein>
    <submittedName>
        <fullName evidence="1">Unannotated protein</fullName>
    </submittedName>
</protein>
<accession>A0A6J6YV52</accession>
<sequence>MGTPSVKNTMVLGTRPVVVASDWRRVRNSASSQFVPPLGLDDHVPFRVSIAVSRVETSLSLVMSQYFCQDVVPSTCE</sequence>
<dbReference type="AlphaFoldDB" id="A0A6J6YV52"/>
<organism evidence="1">
    <name type="scientific">freshwater metagenome</name>
    <dbReference type="NCBI Taxonomy" id="449393"/>
    <lineage>
        <taxon>unclassified sequences</taxon>
        <taxon>metagenomes</taxon>
        <taxon>ecological metagenomes</taxon>
    </lineage>
</organism>
<reference evidence="1" key="1">
    <citation type="submission" date="2020-05" db="EMBL/GenBank/DDBJ databases">
        <authorList>
            <person name="Chiriac C."/>
            <person name="Salcher M."/>
            <person name="Ghai R."/>
            <person name="Kavagutti S V."/>
        </authorList>
    </citation>
    <scope>NUCLEOTIDE SEQUENCE</scope>
</reference>
<name>A0A6J6YV52_9ZZZZ</name>
<dbReference type="EMBL" id="CAFAAJ010000110">
    <property type="protein sequence ID" value="CAB4812163.1"/>
    <property type="molecule type" value="Genomic_DNA"/>
</dbReference>
<proteinExistence type="predicted"/>
<gene>
    <name evidence="1" type="ORF">UFOPK3001_01625</name>
</gene>
<evidence type="ECO:0000313" key="1">
    <source>
        <dbReference type="EMBL" id="CAB4812163.1"/>
    </source>
</evidence>